<dbReference type="SUPFAM" id="SSF50486">
    <property type="entry name" value="FMT C-terminal domain-like"/>
    <property type="match status" value="1"/>
</dbReference>
<evidence type="ECO:0000259" key="10">
    <source>
        <dbReference type="Pfam" id="PF02911"/>
    </source>
</evidence>
<dbReference type="FunFam" id="3.40.50.12230:FF:000001">
    <property type="entry name" value="Methionyl-tRNA formyltransferase"/>
    <property type="match status" value="1"/>
</dbReference>
<dbReference type="EMBL" id="PXNQ02000001">
    <property type="protein sequence ID" value="RNF36199.1"/>
    <property type="molecule type" value="Genomic_DNA"/>
</dbReference>
<evidence type="ECO:0000313" key="12">
    <source>
        <dbReference type="Proteomes" id="UP000238137"/>
    </source>
</evidence>
<dbReference type="InterPro" id="IPR005794">
    <property type="entry name" value="Fmt"/>
</dbReference>
<comment type="catalytic activity">
    <reaction evidence="7 8">
        <text>L-methionyl-tRNA(fMet) + (6R)-10-formyltetrahydrofolate = N-formyl-L-methionyl-tRNA(fMet) + (6S)-5,6,7,8-tetrahydrofolate + H(+)</text>
        <dbReference type="Rhea" id="RHEA:24380"/>
        <dbReference type="Rhea" id="RHEA-COMP:9952"/>
        <dbReference type="Rhea" id="RHEA-COMP:9953"/>
        <dbReference type="ChEBI" id="CHEBI:15378"/>
        <dbReference type="ChEBI" id="CHEBI:57453"/>
        <dbReference type="ChEBI" id="CHEBI:78530"/>
        <dbReference type="ChEBI" id="CHEBI:78844"/>
        <dbReference type="ChEBI" id="CHEBI:195366"/>
        <dbReference type="EC" id="2.1.2.9"/>
    </reaction>
</comment>
<keyword evidence="6 8" id="KW-0648">Protein biosynthesis</keyword>
<reference evidence="11" key="1">
    <citation type="submission" date="2018-05" db="EMBL/GenBank/DDBJ databases">
        <title>Reclassification of Methylarcula marina and Methylarcula terricola as Paracoccus methylarcula sp.nov., comb.nov. and Paracoccus terricola comb.nov.</title>
        <authorList>
            <person name="Shmareva M.N."/>
            <person name="Doronina N.V."/>
            <person name="Vasilenko O.V."/>
            <person name="Tarlachkov S.V."/>
            <person name="Trotsenko Y.A."/>
        </authorList>
    </citation>
    <scope>NUCLEOTIDE SEQUENCE [LARGE SCALE GENOMIC DNA]</scope>
    <source>
        <strain evidence="11">VKM B-2159</strain>
    </source>
</reference>
<dbReference type="GO" id="GO:0005829">
    <property type="term" value="C:cytosol"/>
    <property type="evidence" value="ECO:0007669"/>
    <property type="project" value="TreeGrafter"/>
</dbReference>
<dbReference type="AlphaFoldDB" id="A0A422R1S8"/>
<evidence type="ECO:0000256" key="3">
    <source>
        <dbReference type="ARBA" id="ARBA00012261"/>
    </source>
</evidence>
<name>A0A422R1S8_9RHOB</name>
<keyword evidence="5 8" id="KW-0808">Transferase</keyword>
<comment type="caution">
    <text evidence="11">The sequence shown here is derived from an EMBL/GenBank/DDBJ whole genome shotgun (WGS) entry which is preliminary data.</text>
</comment>
<dbReference type="InterPro" id="IPR005793">
    <property type="entry name" value="Formyl_trans_C"/>
</dbReference>
<dbReference type="InterPro" id="IPR044135">
    <property type="entry name" value="Met-tRNA-FMT_C"/>
</dbReference>
<evidence type="ECO:0000256" key="4">
    <source>
        <dbReference type="ARBA" id="ARBA00016014"/>
    </source>
</evidence>
<evidence type="ECO:0000313" key="11">
    <source>
        <dbReference type="EMBL" id="RNF36199.1"/>
    </source>
</evidence>
<evidence type="ECO:0000256" key="2">
    <source>
        <dbReference type="ARBA" id="ARBA00010699"/>
    </source>
</evidence>
<dbReference type="PANTHER" id="PTHR11138:SF5">
    <property type="entry name" value="METHIONYL-TRNA FORMYLTRANSFERASE, MITOCHONDRIAL"/>
    <property type="match status" value="1"/>
</dbReference>
<dbReference type="InterPro" id="IPR011034">
    <property type="entry name" value="Formyl_transferase-like_C_sf"/>
</dbReference>
<feature type="domain" description="Formyl transferase N-terminal" evidence="9">
    <location>
        <begin position="1"/>
        <end position="179"/>
    </location>
</feature>
<comment type="similarity">
    <text evidence="2 8">Belongs to the Fmt family.</text>
</comment>
<evidence type="ECO:0000259" key="9">
    <source>
        <dbReference type="Pfam" id="PF00551"/>
    </source>
</evidence>
<dbReference type="NCBIfam" id="TIGR00460">
    <property type="entry name" value="fmt"/>
    <property type="match status" value="1"/>
</dbReference>
<dbReference type="Proteomes" id="UP000238137">
    <property type="component" value="Unassembled WGS sequence"/>
</dbReference>
<accession>A0A422R1S8</accession>
<comment type="function">
    <text evidence="1 8">Attaches a formyl group to the free amino group of methionyl-tRNA(fMet). The formyl group appears to play a dual role in the initiator identity of N-formylmethionyl-tRNA by promoting its recognition by IF2 and preventing the misappropriation of this tRNA by the elongation apparatus.</text>
</comment>
<dbReference type="InterPro" id="IPR041711">
    <property type="entry name" value="Met-tRNA-FMT_N"/>
</dbReference>
<dbReference type="InterPro" id="IPR002376">
    <property type="entry name" value="Formyl_transf_N"/>
</dbReference>
<protein>
    <recommendedName>
        <fullName evidence="4 8">Methionyl-tRNA formyltransferase</fullName>
        <ecNumber evidence="3 8">2.1.2.9</ecNumber>
    </recommendedName>
</protein>
<evidence type="ECO:0000256" key="1">
    <source>
        <dbReference type="ARBA" id="ARBA00002606"/>
    </source>
</evidence>
<dbReference type="PANTHER" id="PTHR11138">
    <property type="entry name" value="METHIONYL-TRNA FORMYLTRANSFERASE"/>
    <property type="match status" value="1"/>
</dbReference>
<organism evidence="11 12">
    <name type="scientific">Paracoccus methylarcula</name>
    <dbReference type="NCBI Taxonomy" id="72022"/>
    <lineage>
        <taxon>Bacteria</taxon>
        <taxon>Pseudomonadati</taxon>
        <taxon>Pseudomonadota</taxon>
        <taxon>Alphaproteobacteria</taxon>
        <taxon>Rhodobacterales</taxon>
        <taxon>Paracoccaceae</taxon>
        <taxon>Paracoccus</taxon>
    </lineage>
</organism>
<dbReference type="SUPFAM" id="SSF53328">
    <property type="entry name" value="Formyltransferase"/>
    <property type="match status" value="1"/>
</dbReference>
<dbReference type="Pfam" id="PF00551">
    <property type="entry name" value="Formyl_trans_N"/>
    <property type="match status" value="1"/>
</dbReference>
<dbReference type="HAMAP" id="MF_00182">
    <property type="entry name" value="Formyl_trans"/>
    <property type="match status" value="1"/>
</dbReference>
<gene>
    <name evidence="8" type="primary">fmt</name>
    <name evidence="11" type="ORF">A7A09_002095</name>
</gene>
<feature type="domain" description="Formyl transferase C-terminal" evidence="10">
    <location>
        <begin position="199"/>
        <end position="289"/>
    </location>
</feature>
<sequence length="348" mass="37629">MRVVFMGTPDFSVPALRVLAASHEVAAVYSQPPREAGRGQKLRPSPVHAEAERLGIEVRTPLRLRDTGAQEAFAALQADVAIVVAYGLILPQAVLEMPRFGCLNIHASLLPRWRGAAPIHRAVMAGDVETGVAIMQMEAGLDTGPVLAEARTPIGVRETTADLHDRLAEMGAELIAEVLTGLPMKARSQPEQGVTYAAKIDKAEARIDWSRPATELDRQIRGLSPFPGAWCEIDGERVKLLRSRLSEGQGAPGQVLSGFRIACGEGAVEILQAQRAGKKPMEAAELLRGWELPPGWIECGYSRDPGRFLPCPGSSFFVQGSIQAQRLRGFMLQESGRLKADVRPVPDA</sequence>
<dbReference type="InterPro" id="IPR037022">
    <property type="entry name" value="Formyl_trans_C_sf"/>
</dbReference>
<dbReference type="Gene3D" id="3.10.25.10">
    <property type="entry name" value="Formyl transferase, C-terminal domain"/>
    <property type="match status" value="1"/>
</dbReference>
<dbReference type="CDD" id="cd08646">
    <property type="entry name" value="FMT_core_Met-tRNA-FMT_N"/>
    <property type="match status" value="1"/>
</dbReference>
<dbReference type="CDD" id="cd08704">
    <property type="entry name" value="Met_tRNA_FMT_C"/>
    <property type="match status" value="1"/>
</dbReference>
<dbReference type="Pfam" id="PF02911">
    <property type="entry name" value="Formyl_trans_C"/>
    <property type="match status" value="1"/>
</dbReference>
<evidence type="ECO:0000256" key="6">
    <source>
        <dbReference type="ARBA" id="ARBA00022917"/>
    </source>
</evidence>
<dbReference type="OrthoDB" id="9802815at2"/>
<proteinExistence type="inferred from homology"/>
<feature type="binding site" evidence="8">
    <location>
        <begin position="108"/>
        <end position="111"/>
    </location>
    <ligand>
        <name>(6S)-5,6,7,8-tetrahydrofolate</name>
        <dbReference type="ChEBI" id="CHEBI:57453"/>
    </ligand>
</feature>
<dbReference type="InterPro" id="IPR036477">
    <property type="entry name" value="Formyl_transf_N_sf"/>
</dbReference>
<evidence type="ECO:0000256" key="7">
    <source>
        <dbReference type="ARBA" id="ARBA00048558"/>
    </source>
</evidence>
<dbReference type="GO" id="GO:0004479">
    <property type="term" value="F:methionyl-tRNA formyltransferase activity"/>
    <property type="evidence" value="ECO:0007669"/>
    <property type="project" value="UniProtKB-UniRule"/>
</dbReference>
<dbReference type="EC" id="2.1.2.9" evidence="3 8"/>
<keyword evidence="12" id="KW-1185">Reference proteome</keyword>
<dbReference type="Gene3D" id="3.40.50.170">
    <property type="entry name" value="Formyl transferase, N-terminal domain"/>
    <property type="match status" value="1"/>
</dbReference>
<evidence type="ECO:0000256" key="8">
    <source>
        <dbReference type="HAMAP-Rule" id="MF_00182"/>
    </source>
</evidence>
<evidence type="ECO:0000256" key="5">
    <source>
        <dbReference type="ARBA" id="ARBA00022679"/>
    </source>
</evidence>